<dbReference type="PROSITE" id="PS01031">
    <property type="entry name" value="SHSP"/>
    <property type="match status" value="1"/>
</dbReference>
<evidence type="ECO:0000313" key="6">
    <source>
        <dbReference type="Proteomes" id="UP001179952"/>
    </source>
</evidence>
<protein>
    <submittedName>
        <fullName evidence="5">15.7 kDa heat shock protein, peroxisomal</fullName>
    </submittedName>
</protein>
<comment type="similarity">
    <text evidence="1 2">Belongs to the small heat shock protein (HSP20) family.</text>
</comment>
<evidence type="ECO:0000256" key="1">
    <source>
        <dbReference type="PROSITE-ProRule" id="PRU00285"/>
    </source>
</evidence>
<sequence>MEGGKAQKVYEVFAPTYKWTHDANSHVLEIDIPGFKKEEVYVQVDSTAGKLVVRGEQWAGDTKDSNLEKIKHFNLDLDVPEDSNFKEITGRFQQYCALLVTIPKNKGQRDIDVVLENIKNIKINRRDIVIAAAAFTIGFYVSRGLRSIGE</sequence>
<evidence type="ECO:0000256" key="2">
    <source>
        <dbReference type="RuleBase" id="RU003616"/>
    </source>
</evidence>
<evidence type="ECO:0000259" key="4">
    <source>
        <dbReference type="PROSITE" id="PS01031"/>
    </source>
</evidence>
<feature type="transmembrane region" description="Helical" evidence="3">
    <location>
        <begin position="128"/>
        <end position="145"/>
    </location>
</feature>
<keyword evidence="3" id="KW-1133">Transmembrane helix</keyword>
<name>A0AAV9AL19_ACOGR</name>
<dbReference type="SUPFAM" id="SSF49764">
    <property type="entry name" value="HSP20-like chaperones"/>
    <property type="match status" value="1"/>
</dbReference>
<keyword evidence="6" id="KW-1185">Reference proteome</keyword>
<reference evidence="5" key="2">
    <citation type="submission" date="2023-06" db="EMBL/GenBank/DDBJ databases">
        <authorList>
            <person name="Ma L."/>
            <person name="Liu K.-W."/>
            <person name="Li Z."/>
            <person name="Hsiao Y.-Y."/>
            <person name="Qi Y."/>
            <person name="Fu T."/>
            <person name="Tang G."/>
            <person name="Zhang D."/>
            <person name="Sun W.-H."/>
            <person name="Liu D.-K."/>
            <person name="Li Y."/>
            <person name="Chen G.-Z."/>
            <person name="Liu X.-D."/>
            <person name="Liao X.-Y."/>
            <person name="Jiang Y.-T."/>
            <person name="Yu X."/>
            <person name="Hao Y."/>
            <person name="Huang J."/>
            <person name="Zhao X.-W."/>
            <person name="Ke S."/>
            <person name="Chen Y.-Y."/>
            <person name="Wu W.-L."/>
            <person name="Hsu J.-L."/>
            <person name="Lin Y.-F."/>
            <person name="Huang M.-D."/>
            <person name="Li C.-Y."/>
            <person name="Huang L."/>
            <person name="Wang Z.-W."/>
            <person name="Zhao X."/>
            <person name="Zhong W.-Y."/>
            <person name="Peng D.-H."/>
            <person name="Ahmad S."/>
            <person name="Lan S."/>
            <person name="Zhang J.-S."/>
            <person name="Tsai W.-C."/>
            <person name="Van De Peer Y."/>
            <person name="Liu Z.-J."/>
        </authorList>
    </citation>
    <scope>NUCLEOTIDE SEQUENCE</scope>
    <source>
        <strain evidence="5">SCP</strain>
        <tissue evidence="5">Leaves</tissue>
    </source>
</reference>
<keyword evidence="3" id="KW-0472">Membrane</keyword>
<dbReference type="InterPro" id="IPR002068">
    <property type="entry name" value="A-crystallin/Hsp20_dom"/>
</dbReference>
<dbReference type="AlphaFoldDB" id="A0AAV9AL19"/>
<dbReference type="InterPro" id="IPR008978">
    <property type="entry name" value="HSP20-like_chaperone"/>
</dbReference>
<organism evidence="5 6">
    <name type="scientific">Acorus gramineus</name>
    <name type="common">Dwarf sweet flag</name>
    <dbReference type="NCBI Taxonomy" id="55184"/>
    <lineage>
        <taxon>Eukaryota</taxon>
        <taxon>Viridiplantae</taxon>
        <taxon>Streptophyta</taxon>
        <taxon>Embryophyta</taxon>
        <taxon>Tracheophyta</taxon>
        <taxon>Spermatophyta</taxon>
        <taxon>Magnoliopsida</taxon>
        <taxon>Liliopsida</taxon>
        <taxon>Acoraceae</taxon>
        <taxon>Acorus</taxon>
    </lineage>
</organism>
<proteinExistence type="inferred from homology"/>
<keyword evidence="5" id="KW-0346">Stress response</keyword>
<feature type="domain" description="SHSP" evidence="4">
    <location>
        <begin position="8"/>
        <end position="124"/>
    </location>
</feature>
<evidence type="ECO:0000256" key="3">
    <source>
        <dbReference type="SAM" id="Phobius"/>
    </source>
</evidence>
<keyword evidence="3" id="KW-0812">Transmembrane</keyword>
<gene>
    <name evidence="5" type="ORF">QJS04_geneDACA017832</name>
</gene>
<comment type="caution">
    <text evidence="5">The sequence shown here is derived from an EMBL/GenBank/DDBJ whole genome shotgun (WGS) entry which is preliminary data.</text>
</comment>
<dbReference type="EMBL" id="JAUJYN010000008">
    <property type="protein sequence ID" value="KAK1264791.1"/>
    <property type="molecule type" value="Genomic_DNA"/>
</dbReference>
<dbReference type="Gene3D" id="2.60.40.790">
    <property type="match status" value="1"/>
</dbReference>
<evidence type="ECO:0000313" key="5">
    <source>
        <dbReference type="EMBL" id="KAK1264791.1"/>
    </source>
</evidence>
<accession>A0AAV9AL19</accession>
<reference evidence="5" key="1">
    <citation type="journal article" date="2023" name="Nat. Commun.">
        <title>Diploid and tetraploid genomes of Acorus and the evolution of monocots.</title>
        <authorList>
            <person name="Ma L."/>
            <person name="Liu K.W."/>
            <person name="Li Z."/>
            <person name="Hsiao Y.Y."/>
            <person name="Qi Y."/>
            <person name="Fu T."/>
            <person name="Tang G.D."/>
            <person name="Zhang D."/>
            <person name="Sun W.H."/>
            <person name="Liu D.K."/>
            <person name="Li Y."/>
            <person name="Chen G.Z."/>
            <person name="Liu X.D."/>
            <person name="Liao X.Y."/>
            <person name="Jiang Y.T."/>
            <person name="Yu X."/>
            <person name="Hao Y."/>
            <person name="Huang J."/>
            <person name="Zhao X.W."/>
            <person name="Ke S."/>
            <person name="Chen Y.Y."/>
            <person name="Wu W.L."/>
            <person name="Hsu J.L."/>
            <person name="Lin Y.F."/>
            <person name="Huang M.D."/>
            <person name="Li C.Y."/>
            <person name="Huang L."/>
            <person name="Wang Z.W."/>
            <person name="Zhao X."/>
            <person name="Zhong W.Y."/>
            <person name="Peng D.H."/>
            <person name="Ahmad S."/>
            <person name="Lan S."/>
            <person name="Zhang J.S."/>
            <person name="Tsai W.C."/>
            <person name="Van de Peer Y."/>
            <person name="Liu Z.J."/>
        </authorList>
    </citation>
    <scope>NUCLEOTIDE SEQUENCE</scope>
    <source>
        <strain evidence="5">SCP</strain>
    </source>
</reference>
<dbReference type="Pfam" id="PF00011">
    <property type="entry name" value="HSP20"/>
    <property type="match status" value="1"/>
</dbReference>
<dbReference type="Proteomes" id="UP001179952">
    <property type="component" value="Unassembled WGS sequence"/>
</dbReference>